<dbReference type="GO" id="GO:0006355">
    <property type="term" value="P:regulation of DNA-templated transcription"/>
    <property type="evidence" value="ECO:0007669"/>
    <property type="project" value="TreeGrafter"/>
</dbReference>
<evidence type="ECO:0000259" key="7">
    <source>
        <dbReference type="PROSITE" id="PS50110"/>
    </source>
</evidence>
<dbReference type="PANTHER" id="PTHR48111">
    <property type="entry name" value="REGULATOR OF RPOS"/>
    <property type="match status" value="1"/>
</dbReference>
<gene>
    <name evidence="8" type="ORF">Nkreftii_002595</name>
</gene>
<evidence type="ECO:0000256" key="2">
    <source>
        <dbReference type="ARBA" id="ARBA00023012"/>
    </source>
</evidence>
<dbReference type="SUPFAM" id="SSF52172">
    <property type="entry name" value="CheY-like"/>
    <property type="match status" value="1"/>
</dbReference>
<evidence type="ECO:0000256" key="3">
    <source>
        <dbReference type="ARBA" id="ARBA00023015"/>
    </source>
</evidence>
<keyword evidence="2" id="KW-0902">Two-component regulatory system</keyword>
<dbReference type="CDD" id="cd00156">
    <property type="entry name" value="REC"/>
    <property type="match status" value="1"/>
</dbReference>
<evidence type="ECO:0000256" key="1">
    <source>
        <dbReference type="ARBA" id="ARBA00022553"/>
    </source>
</evidence>
<keyword evidence="1 6" id="KW-0597">Phosphoprotein</keyword>
<proteinExistence type="predicted"/>
<evidence type="ECO:0000256" key="4">
    <source>
        <dbReference type="ARBA" id="ARBA00023125"/>
    </source>
</evidence>
<evidence type="ECO:0000313" key="8">
    <source>
        <dbReference type="EMBL" id="QPD04821.1"/>
    </source>
</evidence>
<dbReference type="Pfam" id="PF00072">
    <property type="entry name" value="Response_reg"/>
    <property type="match status" value="1"/>
</dbReference>
<accession>A0A7S8FFK8</accession>
<evidence type="ECO:0000256" key="6">
    <source>
        <dbReference type="PROSITE-ProRule" id="PRU00169"/>
    </source>
</evidence>
<protein>
    <recommendedName>
        <fullName evidence="7">Response regulatory domain-containing protein</fullName>
    </recommendedName>
</protein>
<organism evidence="8 9">
    <name type="scientific">Candidatus Nitrospira kreftii</name>
    <dbReference type="NCBI Taxonomy" id="2652173"/>
    <lineage>
        <taxon>Bacteria</taxon>
        <taxon>Pseudomonadati</taxon>
        <taxon>Nitrospirota</taxon>
        <taxon>Nitrospiria</taxon>
        <taxon>Nitrospirales</taxon>
        <taxon>Nitrospiraceae</taxon>
        <taxon>Nitrospira</taxon>
    </lineage>
</organism>
<dbReference type="Gene3D" id="3.40.50.2300">
    <property type="match status" value="1"/>
</dbReference>
<dbReference type="AlphaFoldDB" id="A0A7S8FFK8"/>
<keyword evidence="5" id="KW-0804">Transcription</keyword>
<reference evidence="8 9" key="1">
    <citation type="journal article" date="2020" name="ISME J.">
        <title>Enrichment and physiological characterization of a novel comammox Nitrospira indicates ammonium inhibition of complete nitrification.</title>
        <authorList>
            <person name="Sakoula D."/>
            <person name="Koch H."/>
            <person name="Frank J."/>
            <person name="Jetten M.S.M."/>
            <person name="van Kessel M.A.H.J."/>
            <person name="Lucker S."/>
        </authorList>
    </citation>
    <scope>NUCLEOTIDE SEQUENCE [LARGE SCALE GENOMIC DNA]</scope>
    <source>
        <strain evidence="8">Comreactor17</strain>
    </source>
</reference>
<keyword evidence="4" id="KW-0238">DNA-binding</keyword>
<dbReference type="PANTHER" id="PTHR48111:SF1">
    <property type="entry name" value="TWO-COMPONENT RESPONSE REGULATOR ORR33"/>
    <property type="match status" value="1"/>
</dbReference>
<keyword evidence="3" id="KW-0805">Transcription regulation</keyword>
<feature type="modified residue" description="4-aspartylphosphate" evidence="6">
    <location>
        <position position="55"/>
    </location>
</feature>
<dbReference type="KEGG" id="nkf:Nkreftii_002595"/>
<dbReference type="InterPro" id="IPR011006">
    <property type="entry name" value="CheY-like_superfamily"/>
</dbReference>
<dbReference type="GO" id="GO:0005829">
    <property type="term" value="C:cytosol"/>
    <property type="evidence" value="ECO:0007669"/>
    <property type="project" value="TreeGrafter"/>
</dbReference>
<sequence>MNTESSRILLADDEDTFRSATAKLLEQEGYHCDCAKDSEEASRLLTSQHDALISDIRMPGNMEFEFLRDVRARFPTLSIVLVTGYPSVQTAVEALRFAFSDYLLKPVDWLELLRSVNQAVEKARYLRMTEVARDEVDRQGTSVDHVREIMNRAGTMANQTNLAWSLEAFLSQSVGNMALLSAGIRSVMTSQAKGSVEKPTDVCRMMQCPRLTAYQEALQSTVEVLEKTKSSFQSKDLGLLRHKIEQVLREDI</sequence>
<evidence type="ECO:0000313" key="9">
    <source>
        <dbReference type="Proteomes" id="UP000593737"/>
    </source>
</evidence>
<dbReference type="EMBL" id="CP047423">
    <property type="protein sequence ID" value="QPD04821.1"/>
    <property type="molecule type" value="Genomic_DNA"/>
</dbReference>
<dbReference type="GO" id="GO:0000156">
    <property type="term" value="F:phosphorelay response regulator activity"/>
    <property type="evidence" value="ECO:0007669"/>
    <property type="project" value="TreeGrafter"/>
</dbReference>
<dbReference type="GO" id="GO:0032993">
    <property type="term" value="C:protein-DNA complex"/>
    <property type="evidence" value="ECO:0007669"/>
    <property type="project" value="TreeGrafter"/>
</dbReference>
<dbReference type="InterPro" id="IPR039420">
    <property type="entry name" value="WalR-like"/>
</dbReference>
<dbReference type="InterPro" id="IPR001789">
    <property type="entry name" value="Sig_transdc_resp-reg_receiver"/>
</dbReference>
<evidence type="ECO:0000256" key="5">
    <source>
        <dbReference type="ARBA" id="ARBA00023163"/>
    </source>
</evidence>
<name>A0A7S8FFK8_9BACT</name>
<feature type="domain" description="Response regulatory" evidence="7">
    <location>
        <begin position="7"/>
        <end position="120"/>
    </location>
</feature>
<dbReference type="SMART" id="SM00448">
    <property type="entry name" value="REC"/>
    <property type="match status" value="1"/>
</dbReference>
<dbReference type="Proteomes" id="UP000593737">
    <property type="component" value="Chromosome"/>
</dbReference>
<dbReference type="PROSITE" id="PS50110">
    <property type="entry name" value="RESPONSE_REGULATORY"/>
    <property type="match status" value="1"/>
</dbReference>
<dbReference type="GO" id="GO:0000976">
    <property type="term" value="F:transcription cis-regulatory region binding"/>
    <property type="evidence" value="ECO:0007669"/>
    <property type="project" value="TreeGrafter"/>
</dbReference>